<dbReference type="Gene3D" id="3.40.50.150">
    <property type="entry name" value="Vaccinia Virus protein VP39"/>
    <property type="match status" value="1"/>
</dbReference>
<evidence type="ECO:0000313" key="5">
    <source>
        <dbReference type="Proteomes" id="UP000319004"/>
    </source>
</evidence>
<protein>
    <submittedName>
        <fullName evidence="4">Serine/threonine-protein kinase AfsK</fullName>
        <ecNumber evidence="4">2.7.11.1</ecNumber>
    </submittedName>
</protein>
<evidence type="ECO:0000256" key="1">
    <source>
        <dbReference type="SAM" id="SignalP"/>
    </source>
</evidence>
<reference evidence="4 5" key="1">
    <citation type="submission" date="2019-03" db="EMBL/GenBank/DDBJ databases">
        <title>Deep-cultivation of Planctomycetes and their phenomic and genomic characterization uncovers novel biology.</title>
        <authorList>
            <person name="Wiegand S."/>
            <person name="Jogler M."/>
            <person name="Boedeker C."/>
            <person name="Pinto D."/>
            <person name="Vollmers J."/>
            <person name="Rivas-Marin E."/>
            <person name="Kohn T."/>
            <person name="Peeters S.H."/>
            <person name="Heuer A."/>
            <person name="Rast P."/>
            <person name="Oberbeckmann S."/>
            <person name="Bunk B."/>
            <person name="Jeske O."/>
            <person name="Meyerdierks A."/>
            <person name="Storesund J.E."/>
            <person name="Kallscheuer N."/>
            <person name="Luecker S."/>
            <person name="Lage O.M."/>
            <person name="Pohl T."/>
            <person name="Merkel B.J."/>
            <person name="Hornburger P."/>
            <person name="Mueller R.-W."/>
            <person name="Bruemmer F."/>
            <person name="Labrenz M."/>
            <person name="Spormann A.M."/>
            <person name="Op den Camp H."/>
            <person name="Overmann J."/>
            <person name="Amann R."/>
            <person name="Jetten M.S.M."/>
            <person name="Mascher T."/>
            <person name="Medema M.H."/>
            <person name="Devos D.P."/>
            <person name="Kaster A.-K."/>
            <person name="Ovreas L."/>
            <person name="Rohde M."/>
            <person name="Galperin M.Y."/>
            <person name="Jogler C."/>
        </authorList>
    </citation>
    <scope>NUCLEOTIDE SEQUENCE [LARGE SCALE GENOMIC DNA]</scope>
    <source>
        <strain evidence="4 5">Enr13</strain>
    </source>
</reference>
<dbReference type="InterPro" id="IPR011047">
    <property type="entry name" value="Quinoprotein_ADH-like_sf"/>
</dbReference>
<feature type="domain" description="Methyltransferase type 11" evidence="2">
    <location>
        <begin position="499"/>
        <end position="592"/>
    </location>
</feature>
<keyword evidence="4" id="KW-0418">Kinase</keyword>
<feature type="domain" description="Pyrrolo-quinoline quinone repeat" evidence="3">
    <location>
        <begin position="392"/>
        <end position="453"/>
    </location>
</feature>
<accession>A0A518HIM3</accession>
<organism evidence="4 5">
    <name type="scientific">Stieleria neptunia</name>
    <dbReference type="NCBI Taxonomy" id="2527979"/>
    <lineage>
        <taxon>Bacteria</taxon>
        <taxon>Pseudomonadati</taxon>
        <taxon>Planctomycetota</taxon>
        <taxon>Planctomycetia</taxon>
        <taxon>Pirellulales</taxon>
        <taxon>Pirellulaceae</taxon>
        <taxon>Stieleria</taxon>
    </lineage>
</organism>
<dbReference type="EMBL" id="CP037423">
    <property type="protein sequence ID" value="QDV40682.1"/>
    <property type="molecule type" value="Genomic_DNA"/>
</dbReference>
<evidence type="ECO:0000313" key="4">
    <source>
        <dbReference type="EMBL" id="QDV40682.1"/>
    </source>
</evidence>
<dbReference type="InterPro" id="IPR029063">
    <property type="entry name" value="SAM-dependent_MTases_sf"/>
</dbReference>
<dbReference type="Gene3D" id="2.130.10.10">
    <property type="entry name" value="YVTN repeat-like/Quinoprotein amine dehydrogenase"/>
    <property type="match status" value="2"/>
</dbReference>
<keyword evidence="5" id="KW-1185">Reference proteome</keyword>
<dbReference type="PANTHER" id="PTHR34512">
    <property type="entry name" value="CELL SURFACE PROTEIN"/>
    <property type="match status" value="1"/>
</dbReference>
<dbReference type="InterPro" id="IPR015943">
    <property type="entry name" value="WD40/YVTN_repeat-like_dom_sf"/>
</dbReference>
<dbReference type="SUPFAM" id="SSF53335">
    <property type="entry name" value="S-adenosyl-L-methionine-dependent methyltransferases"/>
    <property type="match status" value="1"/>
</dbReference>
<evidence type="ECO:0000259" key="2">
    <source>
        <dbReference type="Pfam" id="PF08241"/>
    </source>
</evidence>
<proteinExistence type="predicted"/>
<dbReference type="CDD" id="cd02440">
    <property type="entry name" value="AdoMet_MTases"/>
    <property type="match status" value="1"/>
</dbReference>
<dbReference type="PANTHER" id="PTHR34512:SF30">
    <property type="entry name" value="OUTER MEMBRANE PROTEIN ASSEMBLY FACTOR BAMB"/>
    <property type="match status" value="1"/>
</dbReference>
<dbReference type="Gene3D" id="2.40.10.480">
    <property type="match status" value="1"/>
</dbReference>
<feature type="domain" description="Pyrrolo-quinoline quinone repeat" evidence="3">
    <location>
        <begin position="87"/>
        <end position="226"/>
    </location>
</feature>
<dbReference type="SUPFAM" id="SSF50998">
    <property type="entry name" value="Quinoprotein alcohol dehydrogenase-like"/>
    <property type="match status" value="4"/>
</dbReference>
<evidence type="ECO:0000259" key="3">
    <source>
        <dbReference type="Pfam" id="PF13360"/>
    </source>
</evidence>
<dbReference type="InterPro" id="IPR018391">
    <property type="entry name" value="PQQ_b-propeller_rpt"/>
</dbReference>
<dbReference type="GO" id="GO:0004674">
    <property type="term" value="F:protein serine/threonine kinase activity"/>
    <property type="evidence" value="ECO:0007669"/>
    <property type="project" value="UniProtKB-EC"/>
</dbReference>
<feature type="domain" description="Pyrrolo-quinoline quinone repeat" evidence="3">
    <location>
        <begin position="689"/>
        <end position="837"/>
    </location>
</feature>
<dbReference type="SMART" id="SM00564">
    <property type="entry name" value="PQQ"/>
    <property type="match status" value="8"/>
</dbReference>
<dbReference type="InterPro" id="IPR002372">
    <property type="entry name" value="PQQ_rpt_dom"/>
</dbReference>
<dbReference type="Pfam" id="PF08241">
    <property type="entry name" value="Methyltransf_11"/>
    <property type="match status" value="1"/>
</dbReference>
<feature type="chain" id="PRO_5022225190" evidence="1">
    <location>
        <begin position="24"/>
        <end position="1294"/>
    </location>
</feature>
<dbReference type="GO" id="GO:0008757">
    <property type="term" value="F:S-adenosylmethionine-dependent methyltransferase activity"/>
    <property type="evidence" value="ECO:0007669"/>
    <property type="project" value="InterPro"/>
</dbReference>
<sequence length="1294" mass="142069" precursor="true">MNVRTISGVSILACLFLTSTTLADWPAYLNGNDRAGFTSNSLDPSLRHAWTYKSPAKPIKAWSGPREEPIEGHVMKHRVDFDDALQVVMADGRVYFGSTVDHRLHCVDAQSGRPIWDFYTEGPIRLAPTLAHGNVYFGSDDGLVYCLRAADGEIVWQMRVGPKDDRLLSRGEMISRWPVRTGVLIDGDTAYFGAGVFPHETVYLCAVNAKDGSIIWRNDTISEQNAGRNDLSPQGYLLANDKYLYVPSGRSLPVAISKATGEIVFQRTHSWRTDAGGVVGGTKALLGDGQVYAGGPHHFLAMDQKTGNVGESWITGRQMVLADELAYLMDGEKIFCVNRAEHAKASQEKQKWFLKLRERPTTPEKLAHAKKMMKEAMKGGILWEYASDFDDVLIATENVVIAGGLNEVVLLDRSSGEKLWQASVEGNVRGLAVDGSLLTVSTDSGNIYAYRSDETTNQAATWPGPASAPFPADDLTEFYESAARQILEQSGQQTGYCLVVGNGQGRLAHELALQSELTIYAVEPDAEKAAASRQALQRAGIHATRITVVNAPIDDMPFSNYFANLIVSESMLLDGQLPGDPEKIARHLKPCGGVVILGRPAGAANLPEIVAADKTLAWLTQFYQQEEGEVVTGADWQLLRRGKLPGAGNWSHQYGNVANTSYSDDHRIRDGLGVLWYGDPGPSAMINRHEAAGAPLSTNGRMFIQGTDRLMAYDAYNGTFLWDYENPGAIRTGVFNNRETHNLAASDDALYVAIDNQCLALDAATGNVDATYQTPESPDGVQRAWAYLAYDDGQLFGTSTIREELEQRMRRRGLTVKSQTDAVFAVDTETGERMWTYRGSNILHTTIAIGPERIYFIDSSITPEERQQLYLKDKSDLKELTGEAAEQAEAEMKNYDVRLAVALDRRSGEKLWEKPVNVTDTTNVSAGGGSLTLMVADGHVVLCGANANGHYWKQFLSGQFDRRKLLVLDANDGTELWSKNANYMNRPAVIGDEIYAEPWAFNLHTGEPKTRPHPLTGADSQWRFSRPGHHCGIITATPNMMFFRSGFIGYYDLYEDSGTRHFAGQRLGCWVNAIPGNGLVMIPEASAGCVCQFSIASTVVMEPKTENKSWGIFSAVGPTTPVKRIAINFGAPGDRKEIAGLEWLGYPRPSSRKRLEFVFDLKPQLSSGGGWYSRNLESVELGDSDKPWVYASGARGLKQFEIPLLGQDDPKATYDVKFLFANLDESDTGAFAIKLQSEIVKSGIVIAATPGQPAKSQTIEFSNITVDDKLLVELVPDDPSRLPIVSGIEVTRKE</sequence>
<dbReference type="Gene3D" id="2.140.10.10">
    <property type="entry name" value="Quinoprotein alcohol dehydrogenase-like superfamily"/>
    <property type="match status" value="1"/>
</dbReference>
<gene>
    <name evidence="4" type="primary">afsK_1</name>
    <name evidence="4" type="ORF">Enr13x_05170</name>
</gene>
<keyword evidence="4" id="KW-0808">Transferase</keyword>
<name>A0A518HIM3_9BACT</name>
<dbReference type="KEGG" id="snep:Enr13x_05170"/>
<feature type="signal peptide" evidence="1">
    <location>
        <begin position="1"/>
        <end position="23"/>
    </location>
</feature>
<dbReference type="Proteomes" id="UP000319004">
    <property type="component" value="Chromosome"/>
</dbReference>
<keyword evidence="1" id="KW-0732">Signal</keyword>
<dbReference type="RefSeq" id="WP_197455720.1">
    <property type="nucleotide sequence ID" value="NZ_CP037423.1"/>
</dbReference>
<dbReference type="EC" id="2.7.11.1" evidence="4"/>
<dbReference type="InterPro" id="IPR013216">
    <property type="entry name" value="Methyltransf_11"/>
</dbReference>
<dbReference type="Pfam" id="PF13360">
    <property type="entry name" value="PQQ_2"/>
    <property type="match status" value="3"/>
</dbReference>